<organism evidence="1 2">
    <name type="scientific">Sediminibacterium ginsengisoli</name>
    <dbReference type="NCBI Taxonomy" id="413434"/>
    <lineage>
        <taxon>Bacteria</taxon>
        <taxon>Pseudomonadati</taxon>
        <taxon>Bacteroidota</taxon>
        <taxon>Chitinophagia</taxon>
        <taxon>Chitinophagales</taxon>
        <taxon>Chitinophagaceae</taxon>
        <taxon>Sediminibacterium</taxon>
    </lineage>
</organism>
<evidence type="ECO:0000313" key="2">
    <source>
        <dbReference type="Proteomes" id="UP000190888"/>
    </source>
</evidence>
<sequence>MQNKTKPVPTLFILLTATLVVLFASCNEPIFIHDISRLDTCLIIKNNNTTHSGGFGLDIKENSIDDNIRVMSIKVAPGYTGELFSPANSYSDSQVVCIERLNARKGSIAIIRH</sequence>
<evidence type="ECO:0000313" key="1">
    <source>
        <dbReference type="EMBL" id="SJZ84844.1"/>
    </source>
</evidence>
<accession>A0A1T4NZZ1</accession>
<protein>
    <recommendedName>
        <fullName evidence="3">Lipoprotein</fullName>
    </recommendedName>
</protein>
<name>A0A1T4NZZ1_9BACT</name>
<dbReference type="AlphaFoldDB" id="A0A1T4NZZ1"/>
<dbReference type="PROSITE" id="PS51257">
    <property type="entry name" value="PROKAR_LIPOPROTEIN"/>
    <property type="match status" value="1"/>
</dbReference>
<evidence type="ECO:0008006" key="3">
    <source>
        <dbReference type="Google" id="ProtNLM"/>
    </source>
</evidence>
<dbReference type="EMBL" id="FUWH01000005">
    <property type="protein sequence ID" value="SJZ84844.1"/>
    <property type="molecule type" value="Genomic_DNA"/>
</dbReference>
<reference evidence="1 2" key="1">
    <citation type="submission" date="2017-02" db="EMBL/GenBank/DDBJ databases">
        <authorList>
            <person name="Peterson S.W."/>
        </authorList>
    </citation>
    <scope>NUCLEOTIDE SEQUENCE [LARGE SCALE GENOMIC DNA]</scope>
    <source>
        <strain evidence="1 2">DSM 22335</strain>
    </source>
</reference>
<dbReference type="Proteomes" id="UP000190888">
    <property type="component" value="Unassembled WGS sequence"/>
</dbReference>
<gene>
    <name evidence="1" type="ORF">SAMN04488132_10578</name>
</gene>
<proteinExistence type="predicted"/>
<keyword evidence="2" id="KW-1185">Reference proteome</keyword>